<dbReference type="GO" id="GO:0005412">
    <property type="term" value="F:D-glucose:sodium symporter activity"/>
    <property type="evidence" value="ECO:0007669"/>
    <property type="project" value="TreeGrafter"/>
</dbReference>
<feature type="transmembrane region" description="Helical" evidence="7">
    <location>
        <begin position="813"/>
        <end position="832"/>
    </location>
</feature>
<feature type="transmembrane region" description="Helical" evidence="7">
    <location>
        <begin position="12"/>
        <end position="31"/>
    </location>
</feature>
<keyword evidence="9" id="KW-1185">Reference proteome</keyword>
<evidence type="ECO:0000256" key="5">
    <source>
        <dbReference type="ARBA" id="ARBA00023136"/>
    </source>
</evidence>
<feature type="transmembrane region" description="Helical" evidence="7">
    <location>
        <begin position="133"/>
        <end position="153"/>
    </location>
</feature>
<feature type="transmembrane region" description="Helical" evidence="7">
    <location>
        <begin position="51"/>
        <end position="72"/>
    </location>
</feature>
<feature type="transmembrane region" description="Helical" evidence="7">
    <location>
        <begin position="84"/>
        <end position="103"/>
    </location>
</feature>
<dbReference type="STRING" id="1936003.STSP2_02254"/>
<organism evidence="8 9">
    <name type="scientific">Anaerohalosphaera lusitana</name>
    <dbReference type="NCBI Taxonomy" id="1936003"/>
    <lineage>
        <taxon>Bacteria</taxon>
        <taxon>Pseudomonadati</taxon>
        <taxon>Planctomycetota</taxon>
        <taxon>Phycisphaerae</taxon>
        <taxon>Sedimentisphaerales</taxon>
        <taxon>Anaerohalosphaeraceae</taxon>
        <taxon>Anaerohalosphaera</taxon>
    </lineage>
</organism>
<keyword evidence="5 7" id="KW-0472">Membrane</keyword>
<dbReference type="RefSeq" id="WP_205847871.1">
    <property type="nucleotide sequence ID" value="NZ_CP019791.1"/>
</dbReference>
<evidence type="ECO:0000256" key="6">
    <source>
        <dbReference type="SAM" id="Coils"/>
    </source>
</evidence>
<accession>A0A1U9NMD5</accession>
<dbReference type="InterPro" id="IPR038377">
    <property type="entry name" value="Na/Glc_symporter_sf"/>
</dbReference>
<dbReference type="InterPro" id="IPR001734">
    <property type="entry name" value="Na/solute_symporter"/>
</dbReference>
<evidence type="ECO:0000313" key="8">
    <source>
        <dbReference type="EMBL" id="AQT69069.1"/>
    </source>
</evidence>
<evidence type="ECO:0000256" key="1">
    <source>
        <dbReference type="ARBA" id="ARBA00004141"/>
    </source>
</evidence>
<feature type="transmembrane region" description="Helical" evidence="7">
    <location>
        <begin position="720"/>
        <end position="741"/>
    </location>
</feature>
<dbReference type="KEGG" id="alus:STSP2_02254"/>
<evidence type="ECO:0000313" key="9">
    <source>
        <dbReference type="Proteomes" id="UP000189674"/>
    </source>
</evidence>
<comment type="similarity">
    <text evidence="2">Belongs to the sodium:solute symporter (SSF) (TC 2.A.21) family.</text>
</comment>
<feature type="transmembrane region" description="Helical" evidence="7">
    <location>
        <begin position="192"/>
        <end position="210"/>
    </location>
</feature>
<dbReference type="Proteomes" id="UP000189674">
    <property type="component" value="Chromosome"/>
</dbReference>
<dbReference type="PROSITE" id="PS50283">
    <property type="entry name" value="NA_SOLUT_SYMP_3"/>
    <property type="match status" value="1"/>
</dbReference>
<proteinExistence type="inferred from homology"/>
<keyword evidence="3 7" id="KW-0812">Transmembrane</keyword>
<dbReference type="Pfam" id="PF00474">
    <property type="entry name" value="SSF"/>
    <property type="match status" value="1"/>
</dbReference>
<dbReference type="GO" id="GO:0005886">
    <property type="term" value="C:plasma membrane"/>
    <property type="evidence" value="ECO:0007669"/>
    <property type="project" value="TreeGrafter"/>
</dbReference>
<dbReference type="Gene3D" id="1.20.1730.10">
    <property type="entry name" value="Sodium/glucose cotransporter"/>
    <property type="match status" value="1"/>
</dbReference>
<feature type="transmembrane region" description="Helical" evidence="7">
    <location>
        <begin position="349"/>
        <end position="373"/>
    </location>
</feature>
<feature type="transmembrane region" description="Helical" evidence="7">
    <location>
        <begin position="423"/>
        <end position="441"/>
    </location>
</feature>
<dbReference type="Gene3D" id="1.20.1270.60">
    <property type="entry name" value="Arfaptin homology (AH) domain/BAR domain"/>
    <property type="match status" value="1"/>
</dbReference>
<dbReference type="EMBL" id="CP019791">
    <property type="protein sequence ID" value="AQT69069.1"/>
    <property type="molecule type" value="Genomic_DNA"/>
</dbReference>
<reference evidence="9" key="1">
    <citation type="submission" date="2017-02" db="EMBL/GenBank/DDBJ databases">
        <title>Comparative genomics and description of representatives of a novel lineage of planctomycetes thriving in anoxic sediments.</title>
        <authorList>
            <person name="Spring S."/>
            <person name="Bunk B."/>
            <person name="Sproer C."/>
        </authorList>
    </citation>
    <scope>NUCLEOTIDE SEQUENCE [LARGE SCALE GENOMIC DNA]</scope>
    <source>
        <strain evidence="9">ST-NAGAB-D1</strain>
    </source>
</reference>
<gene>
    <name evidence="8" type="primary">sglT_3</name>
    <name evidence="8" type="ORF">STSP2_02254</name>
</gene>
<dbReference type="PANTHER" id="PTHR11819:SF77">
    <property type="entry name" value="SODIUM_GLUCOSE COTRANSPORT PROTEIN"/>
    <property type="match status" value="1"/>
</dbReference>
<dbReference type="AlphaFoldDB" id="A0A1U9NMD5"/>
<evidence type="ECO:0000256" key="2">
    <source>
        <dbReference type="ARBA" id="ARBA00006434"/>
    </source>
</evidence>
<sequence>MTLGAIGMLNGLDLVIIGLFFVVIIMIGLIVSRTAGKSSAEFFLGGRSMPWWLLGVSMVACTFSCDTPNLVTGFVREQGVAANWGWWAFLITGMVTVFIYAQLWRRSKVMTDLEFYEMRYSGKSAAVIRGFRSLYLGVLFNCLIMGTVTLAAIKIGQVIFGVDPWVAVVCGSIGVVIYATAGGIKSCLWADFFQYSIAMVGAVYAAYVAVNQPEVNGLSNLLTAPGVEGKLSWAPNFDNWLEWVPLLLIPVAVQWWAVWYPGAEPGGGGYIAQRMLSAKNEKHAMGATLFFNFMHYAIRPWPWIVVGLASIACYPTLADIKAQFPDIDPTYLKADIAYPVMISRLGPGFLGVVVASLIAAYMSTIGTHLNWGSSYVVNDWYKRFVRPEASEKELVLVGRLCTILLMVIAATFALTFLQDAVSAFQILLLSGAGTGAIYLLRWFWWRINAWSEIAAMVVATILACWVVLGVGDEGTLKWYVDNSVVEDQVMAIQDTDLAGDISTTVDESNEKTAELKADVEKKVEIWRDAREESKLARDRARYRYDEALDAQQAHKSEHTTMALVKAAGGFNYDYSVKPASEIEEQLKKDEATYAEVTGKFEQLQDAYTDANAKLAVAEDKYEEALFSVDDWDAPVLVEARDAYKQAQKDAAQARKDYDRYFADYGQTTAIAQADTEMPAWGESFQKFVKGHGDGVKAVIKNGSVYVYDSAIEGLVFSVKLLFVVIVVSISWIIATFVTPAVDKETLRSFYKLCHPGGPGWKKVVEDARKDGVEIDEVNAVGDWKLPLQILCVFLGCVAIYSCLFSVGNYVYGNVVWGTVLLVVTIISTIILFKSFGKMKFEVDKQEA</sequence>
<feature type="transmembrane region" description="Helical" evidence="7">
    <location>
        <begin position="159"/>
        <end position="180"/>
    </location>
</feature>
<protein>
    <submittedName>
        <fullName evidence="8">Na(+)/glucose symporter</fullName>
    </submittedName>
</protein>
<feature type="coiled-coil region" evidence="6">
    <location>
        <begin position="579"/>
        <end position="663"/>
    </location>
</feature>
<feature type="transmembrane region" description="Helical" evidence="7">
    <location>
        <begin position="787"/>
        <end position="807"/>
    </location>
</feature>
<name>A0A1U9NMD5_9BACT</name>
<keyword evidence="6" id="KW-0175">Coiled coil</keyword>
<keyword evidence="4 7" id="KW-1133">Transmembrane helix</keyword>
<dbReference type="InterPro" id="IPR027267">
    <property type="entry name" value="AH/BAR_dom_sf"/>
</dbReference>
<evidence type="ECO:0000256" key="4">
    <source>
        <dbReference type="ARBA" id="ARBA00022989"/>
    </source>
</evidence>
<evidence type="ECO:0000256" key="7">
    <source>
        <dbReference type="SAM" id="Phobius"/>
    </source>
</evidence>
<dbReference type="CDD" id="cd11477">
    <property type="entry name" value="SLC5sbd_u1"/>
    <property type="match status" value="1"/>
</dbReference>
<feature type="transmembrane region" description="Helical" evidence="7">
    <location>
        <begin position="453"/>
        <end position="471"/>
    </location>
</feature>
<comment type="subcellular location">
    <subcellularLocation>
        <location evidence="1">Membrane</location>
        <topology evidence="1">Multi-pass membrane protein</topology>
    </subcellularLocation>
</comment>
<dbReference type="PANTHER" id="PTHR11819">
    <property type="entry name" value="SOLUTE CARRIER FAMILY 5"/>
    <property type="match status" value="1"/>
</dbReference>
<feature type="transmembrane region" description="Helical" evidence="7">
    <location>
        <begin position="394"/>
        <end position="417"/>
    </location>
</feature>
<evidence type="ECO:0000256" key="3">
    <source>
        <dbReference type="ARBA" id="ARBA00022692"/>
    </source>
</evidence>